<comment type="caution">
    <text evidence="2">The sequence shown here is derived from an EMBL/GenBank/DDBJ whole genome shotgun (WGS) entry which is preliminary data.</text>
</comment>
<evidence type="ECO:0000256" key="1">
    <source>
        <dbReference type="SAM" id="MobiDB-lite"/>
    </source>
</evidence>
<organism evidence="2 3">
    <name type="scientific">Rubus argutus</name>
    <name type="common">Southern blackberry</name>
    <dbReference type="NCBI Taxonomy" id="59490"/>
    <lineage>
        <taxon>Eukaryota</taxon>
        <taxon>Viridiplantae</taxon>
        <taxon>Streptophyta</taxon>
        <taxon>Embryophyta</taxon>
        <taxon>Tracheophyta</taxon>
        <taxon>Spermatophyta</taxon>
        <taxon>Magnoliopsida</taxon>
        <taxon>eudicotyledons</taxon>
        <taxon>Gunneridae</taxon>
        <taxon>Pentapetalae</taxon>
        <taxon>rosids</taxon>
        <taxon>fabids</taxon>
        <taxon>Rosales</taxon>
        <taxon>Rosaceae</taxon>
        <taxon>Rosoideae</taxon>
        <taxon>Rosoideae incertae sedis</taxon>
        <taxon>Rubus</taxon>
    </lineage>
</organism>
<evidence type="ECO:0000313" key="3">
    <source>
        <dbReference type="Proteomes" id="UP001457282"/>
    </source>
</evidence>
<proteinExistence type="predicted"/>
<dbReference type="Proteomes" id="UP001457282">
    <property type="component" value="Unassembled WGS sequence"/>
</dbReference>
<accession>A0AAW1W772</accession>
<gene>
    <name evidence="2" type="ORF">M0R45_028260</name>
</gene>
<sequence length="91" mass="9956">MYKNEAEESGHLGRVHESLQAQASSILLFSFHSAVEGLRGTLRLYLKLTPSPIQRAADHPDDNRSSRGAVVSQQGVDEEEVRDVIQGQGIA</sequence>
<reference evidence="2 3" key="1">
    <citation type="journal article" date="2023" name="G3 (Bethesda)">
        <title>A chromosome-length genome assembly and annotation of blackberry (Rubus argutus, cv. 'Hillquist').</title>
        <authorList>
            <person name="Bruna T."/>
            <person name="Aryal R."/>
            <person name="Dudchenko O."/>
            <person name="Sargent D.J."/>
            <person name="Mead D."/>
            <person name="Buti M."/>
            <person name="Cavallini A."/>
            <person name="Hytonen T."/>
            <person name="Andres J."/>
            <person name="Pham M."/>
            <person name="Weisz D."/>
            <person name="Mascagni F."/>
            <person name="Usai G."/>
            <person name="Natali L."/>
            <person name="Bassil N."/>
            <person name="Fernandez G.E."/>
            <person name="Lomsadze A."/>
            <person name="Armour M."/>
            <person name="Olukolu B."/>
            <person name="Poorten T."/>
            <person name="Britton C."/>
            <person name="Davik J."/>
            <person name="Ashrafi H."/>
            <person name="Aiden E.L."/>
            <person name="Borodovsky M."/>
            <person name="Worthington M."/>
        </authorList>
    </citation>
    <scope>NUCLEOTIDE SEQUENCE [LARGE SCALE GENOMIC DNA]</scope>
    <source>
        <strain evidence="2">PI 553951</strain>
    </source>
</reference>
<keyword evidence="3" id="KW-1185">Reference proteome</keyword>
<name>A0AAW1W772_RUBAR</name>
<feature type="region of interest" description="Disordered" evidence="1">
    <location>
        <begin position="53"/>
        <end position="91"/>
    </location>
</feature>
<evidence type="ECO:0000313" key="2">
    <source>
        <dbReference type="EMBL" id="KAK9919676.1"/>
    </source>
</evidence>
<feature type="compositionally biased region" description="Basic and acidic residues" evidence="1">
    <location>
        <begin position="56"/>
        <end position="65"/>
    </location>
</feature>
<dbReference type="AlphaFoldDB" id="A0AAW1W772"/>
<dbReference type="EMBL" id="JBEDUW010000006">
    <property type="protein sequence ID" value="KAK9919676.1"/>
    <property type="molecule type" value="Genomic_DNA"/>
</dbReference>
<protein>
    <submittedName>
        <fullName evidence="2">Uncharacterized protein</fullName>
    </submittedName>
</protein>